<gene>
    <name evidence="3" type="primary">lpxF</name>
    <name evidence="3" type="ORF">ACFPDQ_08510</name>
</gene>
<dbReference type="EMBL" id="JBHSJH010000003">
    <property type="protein sequence ID" value="MFC4893088.1"/>
    <property type="molecule type" value="Genomic_DNA"/>
</dbReference>
<keyword evidence="1" id="KW-1133">Transmembrane helix</keyword>
<feature type="transmembrane region" description="Helical" evidence="1">
    <location>
        <begin position="7"/>
        <end position="26"/>
    </location>
</feature>
<protein>
    <submittedName>
        <fullName evidence="3">Lipid A 4'-phosphatase LpxF</fullName>
        <ecNumber evidence="3">3.1.-.-</ecNumber>
    </submittedName>
</protein>
<comment type="caution">
    <text evidence="3">The sequence shown here is derived from an EMBL/GenBank/DDBJ whole genome shotgun (WGS) entry which is preliminary data.</text>
</comment>
<dbReference type="Gene3D" id="1.20.144.10">
    <property type="entry name" value="Phosphatidic acid phosphatase type 2/haloperoxidase"/>
    <property type="match status" value="1"/>
</dbReference>
<feature type="transmembrane region" description="Helical" evidence="1">
    <location>
        <begin position="170"/>
        <end position="188"/>
    </location>
</feature>
<feature type="domain" description="Phosphatidic acid phosphatase type 2/haloperoxidase" evidence="2">
    <location>
        <begin position="92"/>
        <end position="219"/>
    </location>
</feature>
<evidence type="ECO:0000313" key="4">
    <source>
        <dbReference type="Proteomes" id="UP001595926"/>
    </source>
</evidence>
<keyword evidence="3" id="KW-0378">Hydrolase</keyword>
<dbReference type="Pfam" id="PF01569">
    <property type="entry name" value="PAP2"/>
    <property type="match status" value="1"/>
</dbReference>
<dbReference type="InterPro" id="IPR000326">
    <property type="entry name" value="PAP2/HPO"/>
</dbReference>
<keyword evidence="1" id="KW-0812">Transmembrane</keyword>
<keyword evidence="1" id="KW-0472">Membrane</keyword>
<reference evidence="4" key="1">
    <citation type="journal article" date="2019" name="Int. J. Syst. Evol. Microbiol.">
        <title>The Global Catalogue of Microorganisms (GCM) 10K type strain sequencing project: providing services to taxonomists for standard genome sequencing and annotation.</title>
        <authorList>
            <consortium name="The Broad Institute Genomics Platform"/>
            <consortium name="The Broad Institute Genome Sequencing Center for Infectious Disease"/>
            <person name="Wu L."/>
            <person name="Ma J."/>
        </authorList>
    </citation>
    <scope>NUCLEOTIDE SEQUENCE [LARGE SCALE GENOMIC DNA]</scope>
    <source>
        <strain evidence="4">CGMCC 1.13718</strain>
    </source>
</reference>
<keyword evidence="4" id="KW-1185">Reference proteome</keyword>
<dbReference type="CDD" id="cd03396">
    <property type="entry name" value="PAP2_like_6"/>
    <property type="match status" value="1"/>
</dbReference>
<dbReference type="InterPro" id="IPR054677">
    <property type="entry name" value="LpxF"/>
</dbReference>
<dbReference type="Proteomes" id="UP001595926">
    <property type="component" value="Unassembled WGS sequence"/>
</dbReference>
<dbReference type="NCBIfam" id="NF045633">
    <property type="entry name" value="LipidAPhtaseLpxF"/>
    <property type="match status" value="1"/>
</dbReference>
<organism evidence="3 4">
    <name type="scientific">Pseudofrancisella aestuarii</name>
    <dbReference type="NCBI Taxonomy" id="2670347"/>
    <lineage>
        <taxon>Bacteria</taxon>
        <taxon>Pseudomonadati</taxon>
        <taxon>Pseudomonadota</taxon>
        <taxon>Gammaproteobacteria</taxon>
        <taxon>Thiotrichales</taxon>
        <taxon>Francisellaceae</taxon>
        <taxon>Pseudofrancisella</taxon>
    </lineage>
</organism>
<proteinExistence type="predicted"/>
<name>A0ABV9TEI8_9GAMM</name>
<dbReference type="SUPFAM" id="SSF48317">
    <property type="entry name" value="Acid phosphatase/Vanadium-dependent haloperoxidase"/>
    <property type="match status" value="1"/>
</dbReference>
<feature type="transmembrane region" description="Helical" evidence="1">
    <location>
        <begin position="133"/>
        <end position="158"/>
    </location>
</feature>
<accession>A0ABV9TEI8</accession>
<feature type="transmembrane region" description="Helical" evidence="1">
    <location>
        <begin position="90"/>
        <end position="108"/>
    </location>
</feature>
<evidence type="ECO:0000259" key="2">
    <source>
        <dbReference type="Pfam" id="PF01569"/>
    </source>
</evidence>
<feature type="transmembrane region" description="Helical" evidence="1">
    <location>
        <begin position="59"/>
        <end position="78"/>
    </location>
</feature>
<feature type="transmembrane region" description="Helical" evidence="1">
    <location>
        <begin position="194"/>
        <end position="216"/>
    </location>
</feature>
<evidence type="ECO:0000256" key="1">
    <source>
        <dbReference type="SAM" id="Phobius"/>
    </source>
</evidence>
<dbReference type="GO" id="GO:0016787">
    <property type="term" value="F:hydrolase activity"/>
    <property type="evidence" value="ECO:0007669"/>
    <property type="project" value="UniProtKB-KW"/>
</dbReference>
<evidence type="ECO:0000313" key="3">
    <source>
        <dbReference type="EMBL" id="MFC4893088.1"/>
    </source>
</evidence>
<sequence>MARFHIILGFVVCFVAWVFFLCFPHLDITLASNFYNSGENLFIGKNILFFTFLNKFVRIFPIVFSILAVLFLLGSLFIKVCQTKYRKEIFFVLMCLIIGPGLIVNTIFKDHWGRPRPQMVKQFDGDKNFKQPFVISSECSSNCSFVCGDASVGFWLFALMPLMATRKKRVLAFSIAVLAGGGLGFMRMAQGGHFFSDVIFCGIFVYISTWAIYAIMYRNKLKK</sequence>
<dbReference type="EC" id="3.1.-.-" evidence="3"/>
<dbReference type="RefSeq" id="WP_119331211.1">
    <property type="nucleotide sequence ID" value="NZ_JBHSJH010000003.1"/>
</dbReference>
<dbReference type="InterPro" id="IPR036938">
    <property type="entry name" value="PAP2/HPO_sf"/>
</dbReference>